<organism evidence="1 2">
    <name type="scientific">Kordia aestuariivivens</name>
    <dbReference type="NCBI Taxonomy" id="2759037"/>
    <lineage>
        <taxon>Bacteria</taxon>
        <taxon>Pseudomonadati</taxon>
        <taxon>Bacteroidota</taxon>
        <taxon>Flavobacteriia</taxon>
        <taxon>Flavobacteriales</taxon>
        <taxon>Flavobacteriaceae</taxon>
        <taxon>Kordia</taxon>
    </lineage>
</organism>
<gene>
    <name evidence="1" type="ORF">H2O64_12285</name>
</gene>
<comment type="caution">
    <text evidence="1">The sequence shown here is derived from an EMBL/GenBank/DDBJ whole genome shotgun (WGS) entry which is preliminary data.</text>
</comment>
<sequence>MAKKLALDELPKRLIVDGKKIEDVIMIYGFVAEGPDDDNITFYLDTLLKTSVVIKDEDIIHDVNITKTHSAIGGTIIWVKNASTYLQGKPAQSQEDAAQFFQGDIYQQYANTVQGNTATQQPNGVKTPICGCGQCGN</sequence>
<dbReference type="RefSeq" id="WP_187562499.1">
    <property type="nucleotide sequence ID" value="NZ_JACGWS010000007.1"/>
</dbReference>
<reference evidence="1 2" key="1">
    <citation type="submission" date="2020-07" db="EMBL/GenBank/DDBJ databases">
        <title>Description of Kordia aestuariivivens sp. nov., isolated from a tidal flat.</title>
        <authorList>
            <person name="Park S."/>
            <person name="Yoon J.-H."/>
        </authorList>
    </citation>
    <scope>NUCLEOTIDE SEQUENCE [LARGE SCALE GENOMIC DNA]</scope>
    <source>
        <strain evidence="1 2">YSTF-M3</strain>
    </source>
</reference>
<evidence type="ECO:0000313" key="1">
    <source>
        <dbReference type="EMBL" id="MBC8755446.1"/>
    </source>
</evidence>
<accession>A0ABR7QA47</accession>
<evidence type="ECO:0000313" key="2">
    <source>
        <dbReference type="Proteomes" id="UP000619238"/>
    </source>
</evidence>
<protein>
    <submittedName>
        <fullName evidence="1">Uncharacterized protein</fullName>
    </submittedName>
</protein>
<name>A0ABR7QA47_9FLAO</name>
<keyword evidence="2" id="KW-1185">Reference proteome</keyword>
<dbReference type="Proteomes" id="UP000619238">
    <property type="component" value="Unassembled WGS sequence"/>
</dbReference>
<proteinExistence type="predicted"/>
<dbReference type="EMBL" id="JACGWS010000007">
    <property type="protein sequence ID" value="MBC8755446.1"/>
    <property type="molecule type" value="Genomic_DNA"/>
</dbReference>